<dbReference type="AlphaFoldDB" id="A0A191ZI36"/>
<dbReference type="Proteomes" id="UP000078596">
    <property type="component" value="Chromosome"/>
</dbReference>
<feature type="domain" description="MoaB/Mog" evidence="1">
    <location>
        <begin position="14"/>
        <end position="174"/>
    </location>
</feature>
<sequence>MTTVASASGDVTIGVLIIGDEILSGRRSDQHLPAVIARLAPLGRLPGWVQMIGDDAPRIEAVLRASREADEIVFCFGGIGATPDDLTRACAAAAFDRPLVTHPEALRLIEAEFGERAYPHRVRMAELPADADLIPNPVNRVAGFSLAGHFFMPGFPNMAHPMLDWVLAGPLAHLERRDYLEQSLWAVDVAESALIEVMDELCQNYPGLKLFSLPGRVDGRLLIELGLKGAATPVVQAMSQLRRRLDALGVRYQETRPIAGS</sequence>
<dbReference type="OrthoDB" id="9801454at2"/>
<dbReference type="SUPFAM" id="SSF53218">
    <property type="entry name" value="Molybdenum cofactor biosynthesis proteins"/>
    <property type="match status" value="1"/>
</dbReference>
<dbReference type="SMART" id="SM00852">
    <property type="entry name" value="MoCF_biosynth"/>
    <property type="match status" value="1"/>
</dbReference>
<dbReference type="InterPro" id="IPR036425">
    <property type="entry name" value="MoaB/Mog-like_dom_sf"/>
</dbReference>
<gene>
    <name evidence="2" type="ORF">A9404_09145</name>
</gene>
<dbReference type="PANTHER" id="PTHR13939">
    <property type="entry name" value="NICOTINAMIDE-NUCLEOTIDE AMIDOHYDROLASE PNCC"/>
    <property type="match status" value="1"/>
</dbReference>
<dbReference type="RefSeq" id="WP_066100573.1">
    <property type="nucleotide sequence ID" value="NZ_CP016027.1"/>
</dbReference>
<dbReference type="PANTHER" id="PTHR13939:SF0">
    <property type="entry name" value="NMN AMIDOHYDROLASE-LIKE PROTEIN YFAY"/>
    <property type="match status" value="1"/>
</dbReference>
<name>A0A191ZI36_9GAMM</name>
<protein>
    <recommendedName>
        <fullName evidence="1">MoaB/Mog domain-containing protein</fullName>
    </recommendedName>
</protein>
<evidence type="ECO:0000259" key="1">
    <source>
        <dbReference type="SMART" id="SM00852"/>
    </source>
</evidence>
<dbReference type="InterPro" id="IPR050101">
    <property type="entry name" value="CinA"/>
</dbReference>
<evidence type="ECO:0000313" key="2">
    <source>
        <dbReference type="EMBL" id="ANJ67530.1"/>
    </source>
</evidence>
<dbReference type="InterPro" id="IPR001453">
    <property type="entry name" value="MoaB/Mog_dom"/>
</dbReference>
<reference evidence="2 3" key="1">
    <citation type="submission" date="2016-06" db="EMBL/GenBank/DDBJ databases">
        <title>Insight into the functional genes involving in sulfur oxidation in Pearl River water.</title>
        <authorList>
            <person name="Luo J."/>
            <person name="Tan X."/>
            <person name="Lin W."/>
        </authorList>
    </citation>
    <scope>NUCLEOTIDE SEQUENCE [LARGE SCALE GENOMIC DNA]</scope>
    <source>
        <strain evidence="2 3">LS2</strain>
    </source>
</reference>
<dbReference type="KEGG" id="haz:A9404_09145"/>
<dbReference type="CDD" id="cd00885">
    <property type="entry name" value="cinA"/>
    <property type="match status" value="1"/>
</dbReference>
<dbReference type="EMBL" id="CP016027">
    <property type="protein sequence ID" value="ANJ67530.1"/>
    <property type="molecule type" value="Genomic_DNA"/>
</dbReference>
<dbReference type="Pfam" id="PF00994">
    <property type="entry name" value="MoCF_biosynth"/>
    <property type="match status" value="1"/>
</dbReference>
<keyword evidence="3" id="KW-1185">Reference proteome</keyword>
<organism evidence="2 3">
    <name type="scientific">Halothiobacillus diazotrophicus</name>
    <dbReference type="NCBI Taxonomy" id="1860122"/>
    <lineage>
        <taxon>Bacteria</taxon>
        <taxon>Pseudomonadati</taxon>
        <taxon>Pseudomonadota</taxon>
        <taxon>Gammaproteobacteria</taxon>
        <taxon>Chromatiales</taxon>
        <taxon>Halothiobacillaceae</taxon>
        <taxon>Halothiobacillus</taxon>
    </lineage>
</organism>
<evidence type="ECO:0000313" key="3">
    <source>
        <dbReference type="Proteomes" id="UP000078596"/>
    </source>
</evidence>
<dbReference type="STRING" id="1860122.A9404_09145"/>
<accession>A0A191ZI36</accession>
<dbReference type="Gene3D" id="3.40.980.10">
    <property type="entry name" value="MoaB/Mog-like domain"/>
    <property type="match status" value="1"/>
</dbReference>
<proteinExistence type="predicted"/>